<evidence type="ECO:0000313" key="2">
    <source>
        <dbReference type="Proteomes" id="UP000550714"/>
    </source>
</evidence>
<dbReference type="EMBL" id="JACHWU010000006">
    <property type="protein sequence ID" value="MBB3052944.1"/>
    <property type="molecule type" value="Genomic_DNA"/>
</dbReference>
<accession>A0A839S6G0</accession>
<name>A0A839S6G0_9PSEU</name>
<dbReference type="SUPFAM" id="SSF53137">
    <property type="entry name" value="Translational machinery components"/>
    <property type="match status" value="1"/>
</dbReference>
<gene>
    <name evidence="1" type="ORF">FHS23_003987</name>
</gene>
<dbReference type="Gene3D" id="3.30.420.60">
    <property type="entry name" value="eRF1 domain 2"/>
    <property type="match status" value="1"/>
</dbReference>
<proteinExistence type="predicted"/>
<organism evidence="1 2">
    <name type="scientific">Prauserella isguenensis</name>
    <dbReference type="NCBI Taxonomy" id="1470180"/>
    <lineage>
        <taxon>Bacteria</taxon>
        <taxon>Bacillati</taxon>
        <taxon>Actinomycetota</taxon>
        <taxon>Actinomycetes</taxon>
        <taxon>Pseudonocardiales</taxon>
        <taxon>Pseudonocardiaceae</taxon>
        <taxon>Prauserella</taxon>
    </lineage>
</organism>
<dbReference type="Pfam" id="PF18844">
    <property type="entry name" value="baeRF_family2"/>
    <property type="match status" value="1"/>
</dbReference>
<protein>
    <submittedName>
        <fullName evidence="1">Peptide subunit release factor 1 (ERF1)</fullName>
    </submittedName>
</protein>
<dbReference type="Proteomes" id="UP000550714">
    <property type="component" value="Unassembled WGS sequence"/>
</dbReference>
<reference evidence="1 2" key="1">
    <citation type="submission" date="2020-08" db="EMBL/GenBank/DDBJ databases">
        <title>Genomic Encyclopedia of Type Strains, Phase III (KMG-III): the genomes of soil and plant-associated and newly described type strains.</title>
        <authorList>
            <person name="Whitman W."/>
        </authorList>
    </citation>
    <scope>NUCLEOTIDE SEQUENCE [LARGE SCALE GENOMIC DNA]</scope>
    <source>
        <strain evidence="1 2">CECT 8577</strain>
    </source>
</reference>
<dbReference type="AlphaFoldDB" id="A0A839S6G0"/>
<keyword evidence="2" id="KW-1185">Reference proteome</keyword>
<evidence type="ECO:0000313" key="1">
    <source>
        <dbReference type="EMBL" id="MBB3052944.1"/>
    </source>
</evidence>
<comment type="caution">
    <text evidence="1">The sequence shown here is derived from an EMBL/GenBank/DDBJ whole genome shotgun (WGS) entry which is preliminary data.</text>
</comment>
<dbReference type="RefSeq" id="WP_183658159.1">
    <property type="nucleotide sequence ID" value="NZ_JACHWU010000006.1"/>
</dbReference>
<dbReference type="InterPro" id="IPR040701">
    <property type="entry name" value="Bact_RF_family2"/>
</dbReference>
<sequence>MRRDELQDVLAAEGPFACAYFDASHDTEDASDRVRLQWRSVREQLTEQGADQSTVDAMNQAVEDAAPPVGTAGRALIAAAGDVLVDEWLPSPPQTVAAWSDVPQLLPLLASMDRPVPYVAVVADRTEARLKAVDHSGEPVATEDVSGEDYHVHKPRGGGWSHRRIQQYAEESVKRNARDMAEEADLLAQKVSARLLAIGGEAQTRSALREELSPRCREIAVELNAGPAEGEPDMDEYDTWIAELVERQQAEDREAVVQRYRAAAGRGDEASSGLREVTSALRDGRVATLLVDRGALGDASVLWGADVLRVATGDDGLSEQNVTEHRADEALPAAAIAAGADVLVVDGAELPDGVGALLRY</sequence>
<dbReference type="InterPro" id="IPR042226">
    <property type="entry name" value="eFR1_2_sf"/>
</dbReference>